<protein>
    <recommendedName>
        <fullName evidence="2">DDHD domain-containing protein</fullName>
    </recommendedName>
</protein>
<dbReference type="EMBL" id="JASWJB010000024">
    <property type="protein sequence ID" value="KAK2609352.1"/>
    <property type="molecule type" value="Genomic_DNA"/>
</dbReference>
<reference evidence="3" key="1">
    <citation type="submission" date="2023-06" db="EMBL/GenBank/DDBJ databases">
        <title>Conoideocrella luteorostrata (Hypocreales: Clavicipitaceae), a potential biocontrol fungus for elongate hemlock scale in United States Christmas tree production areas.</title>
        <authorList>
            <person name="Barrett H."/>
            <person name="Lovett B."/>
            <person name="Macias A.M."/>
            <person name="Stajich J.E."/>
            <person name="Kasson M.T."/>
        </authorList>
    </citation>
    <scope>NUCLEOTIDE SEQUENCE</scope>
    <source>
        <strain evidence="3">ARSEF 14590</strain>
    </source>
</reference>
<dbReference type="InterPro" id="IPR058055">
    <property type="entry name" value="PA-PLA1"/>
</dbReference>
<proteinExistence type="predicted"/>
<keyword evidence="4" id="KW-1185">Reference proteome</keyword>
<gene>
    <name evidence="3" type="ORF">QQS21_002133</name>
</gene>
<dbReference type="InterPro" id="IPR004177">
    <property type="entry name" value="DDHD_dom"/>
</dbReference>
<evidence type="ECO:0000256" key="1">
    <source>
        <dbReference type="SAM" id="MobiDB-lite"/>
    </source>
</evidence>
<evidence type="ECO:0000313" key="3">
    <source>
        <dbReference type="EMBL" id="KAK2609352.1"/>
    </source>
</evidence>
<dbReference type="InterPro" id="IPR029058">
    <property type="entry name" value="AB_hydrolase_fold"/>
</dbReference>
<dbReference type="GO" id="GO:0046872">
    <property type="term" value="F:metal ion binding"/>
    <property type="evidence" value="ECO:0007669"/>
    <property type="project" value="InterPro"/>
</dbReference>
<accession>A0AAJ0CVR5</accession>
<evidence type="ECO:0000313" key="4">
    <source>
        <dbReference type="Proteomes" id="UP001251528"/>
    </source>
</evidence>
<dbReference type="AlphaFoldDB" id="A0AAJ0CVR5"/>
<evidence type="ECO:0000259" key="2">
    <source>
        <dbReference type="PROSITE" id="PS51043"/>
    </source>
</evidence>
<comment type="caution">
    <text evidence="3">The sequence shown here is derived from an EMBL/GenBank/DDBJ whole genome shotgun (WGS) entry which is preliminary data.</text>
</comment>
<dbReference type="SMART" id="SM01127">
    <property type="entry name" value="DDHD"/>
    <property type="match status" value="1"/>
</dbReference>
<dbReference type="PROSITE" id="PS51043">
    <property type="entry name" value="DDHD"/>
    <property type="match status" value="1"/>
</dbReference>
<dbReference type="PANTHER" id="PTHR23509">
    <property type="entry name" value="PA-PL1 PHOSPHOLIPASE FAMILY"/>
    <property type="match status" value="1"/>
</dbReference>
<dbReference type="Pfam" id="PF02862">
    <property type="entry name" value="DDHD"/>
    <property type="match status" value="1"/>
</dbReference>
<feature type="domain" description="DDHD" evidence="2">
    <location>
        <begin position="193"/>
        <end position="509"/>
    </location>
</feature>
<organism evidence="3 4">
    <name type="scientific">Conoideocrella luteorostrata</name>
    <dbReference type="NCBI Taxonomy" id="1105319"/>
    <lineage>
        <taxon>Eukaryota</taxon>
        <taxon>Fungi</taxon>
        <taxon>Dikarya</taxon>
        <taxon>Ascomycota</taxon>
        <taxon>Pezizomycotina</taxon>
        <taxon>Sordariomycetes</taxon>
        <taxon>Hypocreomycetidae</taxon>
        <taxon>Hypocreales</taxon>
        <taxon>Clavicipitaceae</taxon>
        <taxon>Conoideocrella</taxon>
    </lineage>
</organism>
<dbReference type="SUPFAM" id="SSF53474">
    <property type="entry name" value="alpha/beta-Hydrolases"/>
    <property type="match status" value="1"/>
</dbReference>
<feature type="region of interest" description="Disordered" evidence="1">
    <location>
        <begin position="384"/>
        <end position="410"/>
    </location>
</feature>
<name>A0AAJ0CVR5_9HYPO</name>
<sequence>MESVNFVHDVNILRKTIKSVYSNSADLKALNLELDSGPGNCRVQVLPVCWRHMIEFPRQRQAKGEHDLGDAEGEEDDYPSLEDITVEGVAFARSLISDLALDVLLYQSSYREEIARVVVAETNRILKLFRERNPEFKGKIHLMGHSLGSAIFFDVLCRQRERQPIDEIRHPLRFWPTPESRPEIKPKDEELEFDFDTSDLFCLGSPVGLFQMLKGRTIAARHSPHGLPSESPLNPDDVDDPFLTAAAGTGLDGISAISGLPISVSSPKVGQLFNIFHPSDPISYRMEPLISPAMALMKPQQLPYTKKGLFGNVAPQGLTGIGVKVGQSVSDLWSSLSAGIASNILNRSLGISNEEVARLTAEEHSGLSTDKKTASGAEAAGRLEAAELSEERKRQLAANAARGHRVSDNGNSVTLIDDELETLYSTFQKRHDETEHHDEEIAHLNVESRKARKLRIEEGKVRALNRNGRVDYNIQESALDFNPINTIASHMSYWGDEDVNHFVLSQILSGKPIDKKNSK</sequence>
<dbReference type="PANTHER" id="PTHR23509:SF10">
    <property type="entry name" value="LD21067P"/>
    <property type="match status" value="1"/>
</dbReference>
<dbReference type="GO" id="GO:0005737">
    <property type="term" value="C:cytoplasm"/>
    <property type="evidence" value="ECO:0007669"/>
    <property type="project" value="TreeGrafter"/>
</dbReference>
<dbReference type="Proteomes" id="UP001251528">
    <property type="component" value="Unassembled WGS sequence"/>
</dbReference>
<dbReference type="GO" id="GO:0004620">
    <property type="term" value="F:phospholipase activity"/>
    <property type="evidence" value="ECO:0007669"/>
    <property type="project" value="TreeGrafter"/>
</dbReference>